<dbReference type="eggNOG" id="ENOG5031YP9">
    <property type="taxonomic scope" value="Bacteria"/>
</dbReference>
<dbReference type="EMBL" id="CP009896">
    <property type="protein sequence ID" value="AIY17780.1"/>
    <property type="molecule type" value="Genomic_DNA"/>
</dbReference>
<sequence>MAIDYSSKVGKVRLLINDVDEGNLVFPDDQLEAFLALEHDSVKRAAAQAIDSQATNEALALKVLKDHQVQTDGAKLADAMRRHADSLRKQAREDEDAEDDGFYFDVIDIVGGNGSHPELTERPL</sequence>
<dbReference type="OrthoDB" id="3542061at2"/>
<protein>
    <submittedName>
        <fullName evidence="1">Uncharacterized protein</fullName>
    </submittedName>
</protein>
<organism evidence="1 2">
    <name type="scientific">Nocardioides simplex</name>
    <name type="common">Arthrobacter simplex</name>
    <dbReference type="NCBI Taxonomy" id="2045"/>
    <lineage>
        <taxon>Bacteria</taxon>
        <taxon>Bacillati</taxon>
        <taxon>Actinomycetota</taxon>
        <taxon>Actinomycetes</taxon>
        <taxon>Propionibacteriales</taxon>
        <taxon>Nocardioidaceae</taxon>
        <taxon>Pimelobacter</taxon>
    </lineage>
</organism>
<dbReference type="STRING" id="2045.KR76_15230"/>
<reference evidence="1 2" key="1">
    <citation type="journal article" date="2015" name="Genome Announc.">
        <title>Complete Genome Sequence of Steroid-Transforming Nocardioides simplex VKM Ac-2033D.</title>
        <authorList>
            <person name="Shtratnikova V.Y."/>
            <person name="Schelkunov M.I."/>
            <person name="Pekov Y.A."/>
            <person name="Fokina V.V."/>
            <person name="Logacheva M.D."/>
            <person name="Sokolov S.L."/>
            <person name="Bragin E.Y."/>
            <person name="Ashapkin V.V."/>
            <person name="Donova M.V."/>
        </authorList>
    </citation>
    <scope>NUCLEOTIDE SEQUENCE [LARGE SCALE GENOMIC DNA]</scope>
    <source>
        <strain evidence="1 2">VKM Ac-2033D</strain>
    </source>
</reference>
<dbReference type="KEGG" id="psim:KR76_15230"/>
<dbReference type="AlphaFoldDB" id="A0A0A1DQV9"/>
<dbReference type="GeneID" id="96610200"/>
<evidence type="ECO:0000313" key="2">
    <source>
        <dbReference type="Proteomes" id="UP000030300"/>
    </source>
</evidence>
<name>A0A0A1DQV9_NOCSI</name>
<proteinExistence type="predicted"/>
<dbReference type="HOGENOM" id="CLU_2056344_0_0_11"/>
<dbReference type="Proteomes" id="UP000030300">
    <property type="component" value="Chromosome"/>
</dbReference>
<dbReference type="RefSeq" id="WP_038679456.1">
    <property type="nucleotide sequence ID" value="NZ_BJMC01000009.1"/>
</dbReference>
<keyword evidence="2" id="KW-1185">Reference proteome</keyword>
<accession>A0A0A1DQV9</accession>
<gene>
    <name evidence="1" type="ORF">KR76_15230</name>
</gene>
<evidence type="ECO:0000313" key="1">
    <source>
        <dbReference type="EMBL" id="AIY17780.1"/>
    </source>
</evidence>